<dbReference type="SUPFAM" id="SSF81653">
    <property type="entry name" value="Calcium ATPase, transduction domain A"/>
    <property type="match status" value="1"/>
</dbReference>
<dbReference type="Gene3D" id="1.20.1110.10">
    <property type="entry name" value="Calcium-transporting ATPase, transmembrane domain"/>
    <property type="match status" value="1"/>
</dbReference>
<dbReference type="Gene3D" id="3.40.50.1000">
    <property type="entry name" value="HAD superfamily/HAD-like"/>
    <property type="match status" value="1"/>
</dbReference>
<keyword evidence="4 6" id="KW-1133">Transmembrane helix</keyword>
<proteinExistence type="predicted"/>
<dbReference type="SUPFAM" id="SSF56784">
    <property type="entry name" value="HAD-like"/>
    <property type="match status" value="1"/>
</dbReference>
<feature type="transmembrane region" description="Helical" evidence="6">
    <location>
        <begin position="726"/>
        <end position="746"/>
    </location>
</feature>
<dbReference type="InterPro" id="IPR036412">
    <property type="entry name" value="HAD-like_sf"/>
</dbReference>
<keyword evidence="3" id="KW-1278">Translocase</keyword>
<dbReference type="InterPro" id="IPR001757">
    <property type="entry name" value="P_typ_ATPase"/>
</dbReference>
<dbReference type="InterPro" id="IPR008250">
    <property type="entry name" value="ATPase_P-typ_transduc_dom_A_sf"/>
</dbReference>
<comment type="subcellular location">
    <subcellularLocation>
        <location evidence="1">Membrane</location>
        <topology evidence="1">Multi-pass membrane protein</topology>
    </subcellularLocation>
</comment>
<feature type="transmembrane region" description="Helical" evidence="6">
    <location>
        <begin position="670"/>
        <end position="690"/>
    </location>
</feature>
<evidence type="ECO:0000256" key="3">
    <source>
        <dbReference type="ARBA" id="ARBA00022967"/>
    </source>
</evidence>
<dbReference type="KEGG" id="lua:D4A81_05165"/>
<feature type="transmembrane region" description="Helical" evidence="6">
    <location>
        <begin position="631"/>
        <end position="650"/>
    </location>
</feature>
<dbReference type="Gene3D" id="2.70.150.10">
    <property type="entry name" value="Calcium-transporting ATPase, cytoplasmic transduction domain A"/>
    <property type="match status" value="1"/>
</dbReference>
<evidence type="ECO:0000313" key="8">
    <source>
        <dbReference type="EMBL" id="AYB00807.1"/>
    </source>
</evidence>
<dbReference type="GO" id="GO:0005524">
    <property type="term" value="F:ATP binding"/>
    <property type="evidence" value="ECO:0007669"/>
    <property type="project" value="InterPro"/>
</dbReference>
<dbReference type="PROSITE" id="PS00154">
    <property type="entry name" value="ATPASE_E1_E2"/>
    <property type="match status" value="1"/>
</dbReference>
<dbReference type="SFLD" id="SFLDS00003">
    <property type="entry name" value="Haloacid_Dehalogenase"/>
    <property type="match status" value="1"/>
</dbReference>
<dbReference type="Pfam" id="PF00702">
    <property type="entry name" value="Hydrolase"/>
    <property type="match status" value="1"/>
</dbReference>
<feature type="transmembrane region" description="Helical" evidence="6">
    <location>
        <begin position="696"/>
        <end position="714"/>
    </location>
</feature>
<dbReference type="InterPro" id="IPR059000">
    <property type="entry name" value="ATPase_P-type_domA"/>
</dbReference>
<keyword evidence="9" id="KW-1185">Reference proteome</keyword>
<dbReference type="SFLD" id="SFLDF00027">
    <property type="entry name" value="p-type_atpase"/>
    <property type="match status" value="1"/>
</dbReference>
<evidence type="ECO:0000256" key="1">
    <source>
        <dbReference type="ARBA" id="ARBA00004141"/>
    </source>
</evidence>
<evidence type="ECO:0000256" key="4">
    <source>
        <dbReference type="ARBA" id="ARBA00022989"/>
    </source>
</evidence>
<evidence type="ECO:0000256" key="6">
    <source>
        <dbReference type="SAM" id="Phobius"/>
    </source>
</evidence>
<accession>A0A385Q3R3</accession>
<dbReference type="InterPro" id="IPR044492">
    <property type="entry name" value="P_typ_ATPase_HD_dom"/>
</dbReference>
<dbReference type="InterPro" id="IPR018303">
    <property type="entry name" value="ATPase_P-typ_P_site"/>
</dbReference>
<keyword evidence="8" id="KW-0378">Hydrolase</keyword>
<dbReference type="SUPFAM" id="SSF81665">
    <property type="entry name" value="Calcium ATPase, transmembrane domain M"/>
    <property type="match status" value="1"/>
</dbReference>
<keyword evidence="2 6" id="KW-0812">Transmembrane</keyword>
<dbReference type="Proteomes" id="UP000265562">
    <property type="component" value="Chromosome"/>
</dbReference>
<dbReference type="Gene3D" id="3.40.1110.10">
    <property type="entry name" value="Calcium-transporting ATPase, cytoplasmic domain N"/>
    <property type="match status" value="1"/>
</dbReference>
<sequence>MDYKYDTATGLTQSEVEKRVALGQVNRSNISTDKTTGEIILSNIFTYFNLIFLIISILLIAVGSFRNLTFLPVIIGNTVIGIVQELRAKNTLEKMNLLNAPHADVLRDGKLKNILSEELVKDDIILLTAGKQICADAIVISGSVQVNESLLTGESDEVEKNVGSNLMSGSFVVSGECYASLEKVGDESYISKLSIEAKTMKNKEQSEMIRHINLIVKTVGIVIIPIGVILFWQSYYINGDTLRKSVTSMVAAVLGMIPEGLYLLTTVALAISTMKLASKKVLLHDMKSIETLARVDMLCVDKTGTITKPDMNVEDLFLCKNAIELISEEKFREILFSYAHASKDNNTTMQALKEYVNENGKEGEFKSPIKVLPFSSTLKYGSVTFEDGCYLLGAPEIILKDNFYTLENEILPQTEKGNRVLLFARYDGSDIEYGINGNVIPIGFVVFANPIRDNAIETFSYFKAQGVNIKVISGDNPKTVSQIAIQAGIENAQNYIDASILDSDEKICKAVSNYTVFGRVTPKQKQKLVKALKDEGHTVAMTGDGVNDILAMKDADCSVAMASGSEAATWAAQVVLLDSDFAHMPDLVYEGRRVVNNIERSASLFLVKNIFSLLLALLSAIFMFTYPLEPAQISFVSMFTIGIPGFLLALEPNKNRIKGHFMKNVLIKALPGGLTDVIAVFAIVICGNVFTISEESIGTIATMVMSVIGFMILIKISYPLDKRKYIIIAINIFGLVFTGIFLRKLFALTNLYKVSILLMIIFGFAAESLFRNLTVLVEKVQMLYNDKKVKRGSSL</sequence>
<dbReference type="EMBL" id="CP032364">
    <property type="protein sequence ID" value="AYB00807.1"/>
    <property type="molecule type" value="Genomic_DNA"/>
</dbReference>
<feature type="transmembrane region" description="Helical" evidence="6">
    <location>
        <begin position="602"/>
        <end position="625"/>
    </location>
</feature>
<reference evidence="8 9" key="1">
    <citation type="submission" date="2018-09" db="EMBL/GenBank/DDBJ databases">
        <title>Genome sequencing of Lachnoanaerobaculum umeaense DSM 23576.</title>
        <authorList>
            <person name="Kook J.-K."/>
            <person name="Park S.-N."/>
            <person name="Lim Y.K."/>
        </authorList>
    </citation>
    <scope>NUCLEOTIDE SEQUENCE [LARGE SCALE GENOMIC DNA]</scope>
    <source>
        <strain evidence="9">DSM 23576 \ CCUG 58757</strain>
    </source>
</reference>
<dbReference type="InterPro" id="IPR023214">
    <property type="entry name" value="HAD_sf"/>
</dbReference>
<feature type="domain" description="P-type ATPase A" evidence="7">
    <location>
        <begin position="98"/>
        <end position="193"/>
    </location>
</feature>
<dbReference type="InterPro" id="IPR023299">
    <property type="entry name" value="ATPase_P-typ_cyto_dom_N"/>
</dbReference>
<feature type="transmembrane region" description="Helical" evidence="6">
    <location>
        <begin position="68"/>
        <end position="86"/>
    </location>
</feature>
<dbReference type="AlphaFoldDB" id="A0A385Q3R3"/>
<dbReference type="GO" id="GO:0016020">
    <property type="term" value="C:membrane"/>
    <property type="evidence" value="ECO:0007669"/>
    <property type="project" value="UniProtKB-SubCell"/>
</dbReference>
<dbReference type="NCBIfam" id="TIGR01494">
    <property type="entry name" value="ATPase_P-type"/>
    <property type="match status" value="2"/>
</dbReference>
<keyword evidence="5 6" id="KW-0472">Membrane</keyword>
<dbReference type="PRINTS" id="PR00120">
    <property type="entry name" value="HATPASE"/>
</dbReference>
<dbReference type="PANTHER" id="PTHR42861">
    <property type="entry name" value="CALCIUM-TRANSPORTING ATPASE"/>
    <property type="match status" value="1"/>
</dbReference>
<dbReference type="SFLD" id="SFLDG00002">
    <property type="entry name" value="C1.7:_P-type_atpase_like"/>
    <property type="match status" value="1"/>
</dbReference>
<feature type="transmembrane region" description="Helical" evidence="6">
    <location>
        <begin position="249"/>
        <end position="271"/>
    </location>
</feature>
<organism evidence="8 9">
    <name type="scientific">Lachnoanaerobaculum umeaense</name>
    <dbReference type="NCBI Taxonomy" id="617123"/>
    <lineage>
        <taxon>Bacteria</taxon>
        <taxon>Bacillati</taxon>
        <taxon>Bacillota</taxon>
        <taxon>Clostridia</taxon>
        <taxon>Lachnospirales</taxon>
        <taxon>Lachnospiraceae</taxon>
        <taxon>Lachnoanaerobaculum</taxon>
    </lineage>
</organism>
<name>A0A385Q3R3_9FIRM</name>
<dbReference type="PRINTS" id="PR00119">
    <property type="entry name" value="CATATPASE"/>
</dbReference>
<evidence type="ECO:0000313" key="9">
    <source>
        <dbReference type="Proteomes" id="UP000265562"/>
    </source>
</evidence>
<evidence type="ECO:0000256" key="5">
    <source>
        <dbReference type="ARBA" id="ARBA00023136"/>
    </source>
</evidence>
<dbReference type="InterPro" id="IPR023298">
    <property type="entry name" value="ATPase_P-typ_TM_dom_sf"/>
</dbReference>
<dbReference type="Pfam" id="PF00122">
    <property type="entry name" value="E1-E2_ATPase"/>
    <property type="match status" value="1"/>
</dbReference>
<dbReference type="GO" id="GO:0016887">
    <property type="term" value="F:ATP hydrolysis activity"/>
    <property type="evidence" value="ECO:0007669"/>
    <property type="project" value="InterPro"/>
</dbReference>
<protein>
    <submittedName>
        <fullName evidence="8">HAD family hydrolase</fullName>
    </submittedName>
</protein>
<feature type="transmembrane region" description="Helical" evidence="6">
    <location>
        <begin position="214"/>
        <end position="237"/>
    </location>
</feature>
<dbReference type="RefSeq" id="WP_119808329.1">
    <property type="nucleotide sequence ID" value="NZ_CP032364.1"/>
</dbReference>
<dbReference type="OrthoDB" id="9760364at2"/>
<evidence type="ECO:0000256" key="2">
    <source>
        <dbReference type="ARBA" id="ARBA00022692"/>
    </source>
</evidence>
<feature type="transmembrane region" description="Helical" evidence="6">
    <location>
        <begin position="44"/>
        <end position="62"/>
    </location>
</feature>
<gene>
    <name evidence="8" type="ORF">D4A81_05165</name>
</gene>
<feature type="transmembrane region" description="Helical" evidence="6">
    <location>
        <begin position="752"/>
        <end position="770"/>
    </location>
</feature>
<evidence type="ECO:0000259" key="7">
    <source>
        <dbReference type="Pfam" id="PF00122"/>
    </source>
</evidence>